<keyword evidence="1" id="KW-0812">Transmembrane</keyword>
<dbReference type="Bgee" id="ENSLOCG00000002989">
    <property type="expression patterns" value="Expressed in bone element and 6 other cell types or tissues"/>
</dbReference>
<dbReference type="InterPro" id="IPR013106">
    <property type="entry name" value="Ig_V-set"/>
</dbReference>
<reference evidence="3" key="3">
    <citation type="submission" date="2025-09" db="UniProtKB">
        <authorList>
            <consortium name="Ensembl"/>
        </authorList>
    </citation>
    <scope>IDENTIFICATION</scope>
</reference>
<keyword evidence="1" id="KW-1133">Transmembrane helix</keyword>
<accession>W5M562</accession>
<dbReference type="PANTHER" id="PTHR23267">
    <property type="entry name" value="IMMUNOGLOBULIN LIGHT CHAIN"/>
    <property type="match status" value="1"/>
</dbReference>
<name>W5M562_LEPOC</name>
<dbReference type="FunFam" id="2.60.40.10:FF:002315">
    <property type="entry name" value="Uncharacterized protein"/>
    <property type="match status" value="1"/>
</dbReference>
<dbReference type="Gene3D" id="2.60.40.10">
    <property type="entry name" value="Immunoglobulins"/>
    <property type="match status" value="1"/>
</dbReference>
<sequence length="174" mass="19016">MSTHTLVTDSMAYMIIDSTEPTATMAFITIFLWTLLFTVQECNGQISVTQPPVISTAPGQTVTVSCRTSPAVYNNNHLNWYQQKAGEAPKLLIYGATNRQTGIPERFSGSGSGTDFTLTITGVQAEDAADYYCQSLHYPNSKWVFTQCYTLVQKPPSARLHSDCSGAAGTYFSC</sequence>
<dbReference type="Pfam" id="PF07686">
    <property type="entry name" value="V-set"/>
    <property type="match status" value="1"/>
</dbReference>
<dbReference type="InterPro" id="IPR003599">
    <property type="entry name" value="Ig_sub"/>
</dbReference>
<feature type="transmembrane region" description="Helical" evidence="1">
    <location>
        <begin position="21"/>
        <end position="39"/>
    </location>
</feature>
<dbReference type="InterPro" id="IPR036179">
    <property type="entry name" value="Ig-like_dom_sf"/>
</dbReference>
<feature type="domain" description="Ig-like" evidence="2">
    <location>
        <begin position="21"/>
        <end position="137"/>
    </location>
</feature>
<dbReference type="SMART" id="SM00406">
    <property type="entry name" value="IGv"/>
    <property type="match status" value="1"/>
</dbReference>
<dbReference type="HOGENOM" id="CLU_077975_4_3_1"/>
<evidence type="ECO:0000256" key="1">
    <source>
        <dbReference type="SAM" id="Phobius"/>
    </source>
</evidence>
<protein>
    <recommendedName>
        <fullName evidence="2">Ig-like domain-containing protein</fullName>
    </recommendedName>
</protein>
<dbReference type="EMBL" id="AHAT01036627">
    <property type="status" value="NOT_ANNOTATED_CDS"/>
    <property type="molecule type" value="Genomic_DNA"/>
</dbReference>
<dbReference type="Proteomes" id="UP000018468">
    <property type="component" value="Linkage group LG28"/>
</dbReference>
<organism evidence="3 4">
    <name type="scientific">Lepisosteus oculatus</name>
    <name type="common">Spotted gar</name>
    <dbReference type="NCBI Taxonomy" id="7918"/>
    <lineage>
        <taxon>Eukaryota</taxon>
        <taxon>Metazoa</taxon>
        <taxon>Chordata</taxon>
        <taxon>Craniata</taxon>
        <taxon>Vertebrata</taxon>
        <taxon>Euteleostomi</taxon>
        <taxon>Actinopterygii</taxon>
        <taxon>Neopterygii</taxon>
        <taxon>Holostei</taxon>
        <taxon>Semionotiformes</taxon>
        <taxon>Lepisosteidae</taxon>
        <taxon>Lepisosteus</taxon>
    </lineage>
</organism>
<evidence type="ECO:0000313" key="3">
    <source>
        <dbReference type="Ensembl" id="ENSLOCP00000003520.1"/>
    </source>
</evidence>
<proteinExistence type="predicted"/>
<evidence type="ECO:0000259" key="2">
    <source>
        <dbReference type="PROSITE" id="PS50835"/>
    </source>
</evidence>
<dbReference type="GO" id="GO:0006955">
    <property type="term" value="P:immune response"/>
    <property type="evidence" value="ECO:0000318"/>
    <property type="project" value="GO_Central"/>
</dbReference>
<dbReference type="PROSITE" id="PS50835">
    <property type="entry name" value="IG_LIKE"/>
    <property type="match status" value="1"/>
</dbReference>
<dbReference type="Ensembl" id="ENSLOCT00000003527.1">
    <property type="protein sequence ID" value="ENSLOCP00000003520.1"/>
    <property type="gene ID" value="ENSLOCG00000002989.1"/>
</dbReference>
<dbReference type="InParanoid" id="W5M562"/>
<dbReference type="GO" id="GO:0019814">
    <property type="term" value="C:immunoglobulin complex"/>
    <property type="evidence" value="ECO:0000318"/>
    <property type="project" value="GO_Central"/>
</dbReference>
<keyword evidence="4" id="KW-1185">Reference proteome</keyword>
<keyword evidence="1" id="KW-0472">Membrane</keyword>
<reference evidence="3" key="2">
    <citation type="submission" date="2025-08" db="UniProtKB">
        <authorList>
            <consortium name="Ensembl"/>
        </authorList>
    </citation>
    <scope>IDENTIFICATION</scope>
</reference>
<dbReference type="SUPFAM" id="SSF48726">
    <property type="entry name" value="Immunoglobulin"/>
    <property type="match status" value="1"/>
</dbReference>
<evidence type="ECO:0000313" key="4">
    <source>
        <dbReference type="Proteomes" id="UP000018468"/>
    </source>
</evidence>
<dbReference type="InterPro" id="IPR050150">
    <property type="entry name" value="IgV_Light_Chain"/>
</dbReference>
<dbReference type="InterPro" id="IPR013783">
    <property type="entry name" value="Ig-like_fold"/>
</dbReference>
<dbReference type="AlphaFoldDB" id="W5M562"/>
<dbReference type="GeneTree" id="ENSGT01150000286991"/>
<dbReference type="eggNOG" id="ENOG502S3KF">
    <property type="taxonomic scope" value="Eukaryota"/>
</dbReference>
<dbReference type="EMBL" id="AHAT01036628">
    <property type="status" value="NOT_ANNOTATED_CDS"/>
    <property type="molecule type" value="Genomic_DNA"/>
</dbReference>
<reference evidence="4" key="1">
    <citation type="submission" date="2011-12" db="EMBL/GenBank/DDBJ databases">
        <title>The Draft Genome of Lepisosteus oculatus.</title>
        <authorList>
            <consortium name="The Broad Institute Genome Assembly &amp; Analysis Group"/>
            <consortium name="Computational R&amp;D Group"/>
            <consortium name="and Sequencing Platform"/>
            <person name="Di Palma F."/>
            <person name="Alfoldi J."/>
            <person name="Johnson J."/>
            <person name="Berlin A."/>
            <person name="Gnerre S."/>
            <person name="Jaffe D."/>
            <person name="MacCallum I."/>
            <person name="Young S."/>
            <person name="Walker B.J."/>
            <person name="Lander E.S."/>
            <person name="Lindblad-Toh K."/>
        </authorList>
    </citation>
    <scope>NUCLEOTIDE SEQUENCE [LARGE SCALE GENOMIC DNA]</scope>
</reference>
<dbReference type="OMA" id="MAYMIID"/>
<dbReference type="SMART" id="SM00409">
    <property type="entry name" value="IG"/>
    <property type="match status" value="1"/>
</dbReference>
<dbReference type="InterPro" id="IPR007110">
    <property type="entry name" value="Ig-like_dom"/>
</dbReference>
<dbReference type="STRING" id="7918.ENSLOCP00000003520"/>